<dbReference type="EMBL" id="FWYB01000012">
    <property type="protein sequence ID" value="SMD08430.1"/>
    <property type="molecule type" value="Genomic_DNA"/>
</dbReference>
<dbReference type="AlphaFoldDB" id="A0A1W2EF78"/>
<proteinExistence type="predicted"/>
<dbReference type="Proteomes" id="UP000192678">
    <property type="component" value="Unassembled WGS sequence"/>
</dbReference>
<reference evidence="1 2" key="1">
    <citation type="submission" date="2017-04" db="EMBL/GenBank/DDBJ databases">
        <authorList>
            <person name="Afonso C.L."/>
            <person name="Miller P.J."/>
            <person name="Scott M.A."/>
            <person name="Spackman E."/>
            <person name="Goraichik I."/>
            <person name="Dimitrov K.M."/>
            <person name="Suarez D.L."/>
            <person name="Swayne D.E."/>
        </authorList>
    </citation>
    <scope>NUCLEOTIDE SEQUENCE [LARGE SCALE GENOMIC DNA]</scope>
    <source>
        <strain evidence="1 2">DSM 19625</strain>
    </source>
</reference>
<organism evidence="1 2">
    <name type="scientific">Pedobacter nyackensis</name>
    <dbReference type="NCBI Taxonomy" id="475255"/>
    <lineage>
        <taxon>Bacteria</taxon>
        <taxon>Pseudomonadati</taxon>
        <taxon>Bacteroidota</taxon>
        <taxon>Sphingobacteriia</taxon>
        <taxon>Sphingobacteriales</taxon>
        <taxon>Sphingobacteriaceae</taxon>
        <taxon>Pedobacter</taxon>
    </lineage>
</organism>
<evidence type="ECO:0000313" key="1">
    <source>
        <dbReference type="EMBL" id="SMD08430.1"/>
    </source>
</evidence>
<evidence type="ECO:0008006" key="3">
    <source>
        <dbReference type="Google" id="ProtNLM"/>
    </source>
</evidence>
<dbReference type="STRING" id="475255.SAMN04488101_11224"/>
<name>A0A1W2EF78_9SPHI</name>
<protein>
    <recommendedName>
        <fullName evidence="3">Transposase, YhgA-like</fullName>
    </recommendedName>
</protein>
<sequence>MCRTADTIELDSFSVGIKIMIGVTLDRSFSLSGTQEYPYVRRVIYYGTIAKALLNHNYNHDRIIGFMGFLKNFIFINNNDINRIFDQQIEILTGGTINMGIIETIKMQERREGKLEGRLEGKLEEALEIARELKKEGLAIDFIAKTTRLSIKEIEVL</sequence>
<gene>
    <name evidence="1" type="ORF">SAMN04488101_11224</name>
</gene>
<keyword evidence="2" id="KW-1185">Reference proteome</keyword>
<evidence type="ECO:0000313" key="2">
    <source>
        <dbReference type="Proteomes" id="UP000192678"/>
    </source>
</evidence>
<accession>A0A1W2EF78</accession>